<organism evidence="7 8">
    <name type="scientific">Chlorella ohadii</name>
    <dbReference type="NCBI Taxonomy" id="2649997"/>
    <lineage>
        <taxon>Eukaryota</taxon>
        <taxon>Viridiplantae</taxon>
        <taxon>Chlorophyta</taxon>
        <taxon>core chlorophytes</taxon>
        <taxon>Trebouxiophyceae</taxon>
        <taxon>Chlorellales</taxon>
        <taxon>Chlorellaceae</taxon>
        <taxon>Chlorella clade</taxon>
        <taxon>Chlorella</taxon>
    </lineage>
</organism>
<feature type="region of interest" description="Disordered" evidence="4">
    <location>
        <begin position="323"/>
        <end position="358"/>
    </location>
</feature>
<dbReference type="AlphaFoldDB" id="A0AAD5H8M3"/>
<dbReference type="SMART" id="SM00534">
    <property type="entry name" value="MUTSac"/>
    <property type="match status" value="1"/>
</dbReference>
<dbReference type="PIRSF" id="PIRSF005814">
    <property type="entry name" value="MutS_YshD"/>
    <property type="match status" value="1"/>
</dbReference>
<name>A0AAD5H8M3_9CHLO</name>
<feature type="domain" description="DNA mismatch repair proteins mutS family" evidence="6">
    <location>
        <begin position="440"/>
        <end position="629"/>
    </location>
</feature>
<reference evidence="7" key="1">
    <citation type="submission" date="2020-11" db="EMBL/GenBank/DDBJ databases">
        <title>Chlorella ohadii genome sequencing and assembly.</title>
        <authorList>
            <person name="Murik O."/>
            <person name="Treves H."/>
            <person name="Kedem I."/>
            <person name="Shotland Y."/>
            <person name="Kaplan A."/>
        </authorList>
    </citation>
    <scope>NUCLEOTIDE SEQUENCE</scope>
    <source>
        <strain evidence="7">1</strain>
    </source>
</reference>
<dbReference type="SMART" id="SM00533">
    <property type="entry name" value="MUTSd"/>
    <property type="match status" value="1"/>
</dbReference>
<keyword evidence="2" id="KW-0067">ATP-binding</keyword>
<dbReference type="SUPFAM" id="SSF48334">
    <property type="entry name" value="DNA repair protein MutS, domain III"/>
    <property type="match status" value="1"/>
</dbReference>
<feature type="compositionally biased region" description="Low complexity" evidence="4">
    <location>
        <begin position="331"/>
        <end position="351"/>
    </location>
</feature>
<dbReference type="InterPro" id="IPR000432">
    <property type="entry name" value="DNA_mismatch_repair_MutS_C"/>
</dbReference>
<keyword evidence="1" id="KW-0547">Nucleotide-binding</keyword>
<dbReference type="InterPro" id="IPR045076">
    <property type="entry name" value="MutS"/>
</dbReference>
<dbReference type="InterPro" id="IPR027417">
    <property type="entry name" value="P-loop_NTPase"/>
</dbReference>
<protein>
    <recommendedName>
        <fullName evidence="9">DNA mismatch repair proteins mutS family domain-containing protein</fullName>
    </recommendedName>
</protein>
<dbReference type="InterPro" id="IPR005747">
    <property type="entry name" value="MutS2"/>
</dbReference>
<keyword evidence="8" id="KW-1185">Reference proteome</keyword>
<sequence>MGESKARAVAEAETDWASFEEDHLGPAAKATLQLLEWGRLCSQVAAFAQTTLGQRATAALLPLPSQGAAERALQETAAVDVLESQFAADLDFGGIQTAQAGQALARASRGGLLSGAGLQAVASLLLGAAKLQRAIKVAAREAESTGYQGLAPVTSAFKDIATLPELAGAIGSTIEESGSVRESASEEVRRARGRVRTIEGRLRGILKGHHGEITEQSGRLCVAVPASPDGPPKGILLGSGPGGSTWYVEPPAAVPLNNELAAARGELYGAEETVLWRLTGEISDARYALQDTLDKVVWLDCAAARARYGRWVGGTLPTLCPFPKTGRARGGSRAAAQQAEQAQQAQQAQQEGGEEQDDADRHWVYLRRLRHPLLLGDHLAAKEQAERESRRTPASAVLRRRAAAEGSAMGAASSGAAASEAGPALPPDPQPIDVTVRPQTRAVIITGPNTGGKTASLKALGLAALAARCGLPVPAAAPAKLPCFDAVLADIGDEQSLNASLSTFSGHLRRIGALRAESGSRSLVLLDEVGTGTDPSEGSALGIALLRALVRGGPGGAGLTVASTHHGALTALKYEDERFENASVEFDEAALAPTYRLLWGIPGRSNALNIAQRLGLDRAVVDAARAKLGDAAAQVNATIGELEALRRRSESDEEAADAAHKSAAAAAGQGRRLRLQIAELEAAQQLQRAEAVSSAASAALTELKMLERSQRAAEAETAAAAEAAAAAKRDAALAASGWLPAVGETVFVPKLGKRFKVASVNAASGQLQLQAGKLKLKATVDEVRAE</sequence>
<evidence type="ECO:0000313" key="7">
    <source>
        <dbReference type="EMBL" id="KAI7845433.1"/>
    </source>
</evidence>
<dbReference type="GO" id="GO:0016887">
    <property type="term" value="F:ATP hydrolysis activity"/>
    <property type="evidence" value="ECO:0007669"/>
    <property type="project" value="InterPro"/>
</dbReference>
<dbReference type="PANTHER" id="PTHR48466:SF2">
    <property type="entry name" value="OS10G0509000 PROTEIN"/>
    <property type="match status" value="1"/>
</dbReference>
<evidence type="ECO:0000256" key="4">
    <source>
        <dbReference type="SAM" id="MobiDB-lite"/>
    </source>
</evidence>
<dbReference type="GO" id="GO:0140664">
    <property type="term" value="F:ATP-dependent DNA damage sensor activity"/>
    <property type="evidence" value="ECO:0007669"/>
    <property type="project" value="InterPro"/>
</dbReference>
<dbReference type="EMBL" id="JADXDR010000017">
    <property type="protein sequence ID" value="KAI7845433.1"/>
    <property type="molecule type" value="Genomic_DNA"/>
</dbReference>
<evidence type="ECO:0000256" key="1">
    <source>
        <dbReference type="ARBA" id="ARBA00022741"/>
    </source>
</evidence>
<feature type="domain" description="DNA mismatch repair protein MutS core" evidence="5">
    <location>
        <begin position="35"/>
        <end position="377"/>
    </location>
</feature>
<dbReference type="Pfam" id="PF00488">
    <property type="entry name" value="MutS_V"/>
    <property type="match status" value="1"/>
</dbReference>
<feature type="region of interest" description="Disordered" evidence="4">
    <location>
        <begin position="381"/>
        <end position="428"/>
    </location>
</feature>
<dbReference type="PANTHER" id="PTHR48466">
    <property type="entry name" value="OS10G0509000 PROTEIN-RELATED"/>
    <property type="match status" value="1"/>
</dbReference>
<dbReference type="Gene3D" id="3.40.50.300">
    <property type="entry name" value="P-loop containing nucleotide triphosphate hydrolases"/>
    <property type="match status" value="1"/>
</dbReference>
<evidence type="ECO:0000259" key="6">
    <source>
        <dbReference type="SMART" id="SM00534"/>
    </source>
</evidence>
<accession>A0AAD5H8M3</accession>
<dbReference type="InterPro" id="IPR036187">
    <property type="entry name" value="DNA_mismatch_repair_MutS_sf"/>
</dbReference>
<dbReference type="GO" id="GO:0030983">
    <property type="term" value="F:mismatched DNA binding"/>
    <property type="evidence" value="ECO:0007669"/>
    <property type="project" value="InterPro"/>
</dbReference>
<dbReference type="GO" id="GO:0006298">
    <property type="term" value="P:mismatch repair"/>
    <property type="evidence" value="ECO:0007669"/>
    <property type="project" value="InterPro"/>
</dbReference>
<dbReference type="SUPFAM" id="SSF52540">
    <property type="entry name" value="P-loop containing nucleoside triphosphate hydrolases"/>
    <property type="match status" value="1"/>
</dbReference>
<comment type="caution">
    <text evidence="7">The sequence shown here is derived from an EMBL/GenBank/DDBJ whole genome shotgun (WGS) entry which is preliminary data.</text>
</comment>
<dbReference type="GO" id="GO:0005524">
    <property type="term" value="F:ATP binding"/>
    <property type="evidence" value="ECO:0007669"/>
    <property type="project" value="UniProtKB-KW"/>
</dbReference>
<evidence type="ECO:0008006" key="9">
    <source>
        <dbReference type="Google" id="ProtNLM"/>
    </source>
</evidence>
<dbReference type="Proteomes" id="UP001205105">
    <property type="component" value="Unassembled WGS sequence"/>
</dbReference>
<dbReference type="GO" id="GO:0004519">
    <property type="term" value="F:endonuclease activity"/>
    <property type="evidence" value="ECO:0007669"/>
    <property type="project" value="InterPro"/>
</dbReference>
<keyword evidence="3" id="KW-0238">DNA-binding</keyword>
<evidence type="ECO:0000313" key="8">
    <source>
        <dbReference type="Proteomes" id="UP001205105"/>
    </source>
</evidence>
<feature type="compositionally biased region" description="Basic and acidic residues" evidence="4">
    <location>
        <begin position="381"/>
        <end position="391"/>
    </location>
</feature>
<dbReference type="GO" id="GO:0045910">
    <property type="term" value="P:negative regulation of DNA recombination"/>
    <property type="evidence" value="ECO:0007669"/>
    <property type="project" value="InterPro"/>
</dbReference>
<evidence type="ECO:0000256" key="2">
    <source>
        <dbReference type="ARBA" id="ARBA00022840"/>
    </source>
</evidence>
<feature type="compositionally biased region" description="Low complexity" evidence="4">
    <location>
        <begin position="404"/>
        <end position="423"/>
    </location>
</feature>
<evidence type="ECO:0000259" key="5">
    <source>
        <dbReference type="SMART" id="SM00533"/>
    </source>
</evidence>
<gene>
    <name evidence="7" type="ORF">COHA_000985</name>
</gene>
<proteinExistence type="predicted"/>
<evidence type="ECO:0000256" key="3">
    <source>
        <dbReference type="ARBA" id="ARBA00023125"/>
    </source>
</evidence>
<dbReference type="InterPro" id="IPR007696">
    <property type="entry name" value="DNA_mismatch_repair_MutS_core"/>
</dbReference>